<dbReference type="Gene3D" id="1.10.10.10">
    <property type="entry name" value="Winged helix-like DNA-binding domain superfamily/Winged helix DNA-binding domain"/>
    <property type="match status" value="1"/>
</dbReference>
<proteinExistence type="predicted"/>
<dbReference type="PANTHER" id="PTHR33164">
    <property type="entry name" value="TRANSCRIPTIONAL REGULATOR, MARR FAMILY"/>
    <property type="match status" value="1"/>
</dbReference>
<dbReference type="GO" id="GO:0006950">
    <property type="term" value="P:response to stress"/>
    <property type="evidence" value="ECO:0007669"/>
    <property type="project" value="TreeGrafter"/>
</dbReference>
<dbReference type="InterPro" id="IPR036390">
    <property type="entry name" value="WH_DNA-bd_sf"/>
</dbReference>
<name>A0A4R2H270_9ACTN</name>
<organism evidence="2 3">
    <name type="scientific">Kribbella steppae</name>
    <dbReference type="NCBI Taxonomy" id="2512223"/>
    <lineage>
        <taxon>Bacteria</taxon>
        <taxon>Bacillati</taxon>
        <taxon>Actinomycetota</taxon>
        <taxon>Actinomycetes</taxon>
        <taxon>Propionibacteriales</taxon>
        <taxon>Kribbellaceae</taxon>
        <taxon>Kribbella</taxon>
    </lineage>
</organism>
<protein>
    <submittedName>
        <fullName evidence="2">MarR family protein</fullName>
    </submittedName>
</protein>
<dbReference type="SMART" id="SM00347">
    <property type="entry name" value="HTH_MARR"/>
    <property type="match status" value="1"/>
</dbReference>
<dbReference type="InterPro" id="IPR039422">
    <property type="entry name" value="MarR/SlyA-like"/>
</dbReference>
<feature type="domain" description="HTH marR-type" evidence="1">
    <location>
        <begin position="1"/>
        <end position="143"/>
    </location>
</feature>
<evidence type="ECO:0000313" key="3">
    <source>
        <dbReference type="Proteomes" id="UP000294508"/>
    </source>
</evidence>
<dbReference type="PROSITE" id="PS50995">
    <property type="entry name" value="HTH_MARR_2"/>
    <property type="match status" value="1"/>
</dbReference>
<dbReference type="Proteomes" id="UP000294508">
    <property type="component" value="Unassembled WGS sequence"/>
</dbReference>
<evidence type="ECO:0000259" key="1">
    <source>
        <dbReference type="PROSITE" id="PS50995"/>
    </source>
</evidence>
<accession>A0A4R2H270</accession>
<keyword evidence="3" id="KW-1185">Reference proteome</keyword>
<evidence type="ECO:0000313" key="2">
    <source>
        <dbReference type="EMBL" id="TCO18662.1"/>
    </source>
</evidence>
<dbReference type="GO" id="GO:0003700">
    <property type="term" value="F:DNA-binding transcription factor activity"/>
    <property type="evidence" value="ECO:0007669"/>
    <property type="project" value="InterPro"/>
</dbReference>
<dbReference type="SUPFAM" id="SSF46785">
    <property type="entry name" value="Winged helix' DNA-binding domain"/>
    <property type="match status" value="1"/>
</dbReference>
<reference evidence="2 3" key="1">
    <citation type="journal article" date="2015" name="Stand. Genomic Sci.">
        <title>Genomic Encyclopedia of Bacterial and Archaeal Type Strains, Phase III: the genomes of soil and plant-associated and newly described type strains.</title>
        <authorList>
            <person name="Whitman W.B."/>
            <person name="Woyke T."/>
            <person name="Klenk H.P."/>
            <person name="Zhou Y."/>
            <person name="Lilburn T.G."/>
            <person name="Beck B.J."/>
            <person name="De Vos P."/>
            <person name="Vandamme P."/>
            <person name="Eisen J.A."/>
            <person name="Garrity G."/>
            <person name="Hugenholtz P."/>
            <person name="Kyrpides N.C."/>
        </authorList>
    </citation>
    <scope>NUCLEOTIDE SEQUENCE [LARGE SCALE GENOMIC DNA]</scope>
    <source>
        <strain evidence="2 3">VKM Ac-2572</strain>
    </source>
</reference>
<sequence>MASMTRSGKLDFGILLVLADQEFVRALRAATAEQGFDDQGRSDGFVLRTLDAGPTSITGLAERLDITKQGASQIVDDMERRGYVERRTDPDDARARLLHLTSKGEAALAAARKFHRAYERKLRRQFGDEAIDGMRGVLTAMAGEAQVSTPHFRALMF</sequence>
<comment type="caution">
    <text evidence="2">The sequence shown here is derived from an EMBL/GenBank/DDBJ whole genome shotgun (WGS) entry which is preliminary data.</text>
</comment>
<dbReference type="InterPro" id="IPR036388">
    <property type="entry name" value="WH-like_DNA-bd_sf"/>
</dbReference>
<dbReference type="EMBL" id="SLWN01000015">
    <property type="protein sequence ID" value="TCO18662.1"/>
    <property type="molecule type" value="Genomic_DNA"/>
</dbReference>
<dbReference type="PRINTS" id="PR00598">
    <property type="entry name" value="HTHMARR"/>
</dbReference>
<dbReference type="InterPro" id="IPR000835">
    <property type="entry name" value="HTH_MarR-typ"/>
</dbReference>
<dbReference type="PANTHER" id="PTHR33164:SF99">
    <property type="entry name" value="MARR FAMILY REGULATORY PROTEIN"/>
    <property type="match status" value="1"/>
</dbReference>
<dbReference type="AlphaFoldDB" id="A0A4R2H270"/>
<dbReference type="Pfam" id="PF12802">
    <property type="entry name" value="MarR_2"/>
    <property type="match status" value="1"/>
</dbReference>
<gene>
    <name evidence="2" type="ORF">EV652_115207</name>
</gene>